<comment type="caution">
    <text evidence="1">The sequence shown here is derived from an EMBL/GenBank/DDBJ whole genome shotgun (WGS) entry which is preliminary data.</text>
</comment>
<dbReference type="RefSeq" id="XP_060323850.1">
    <property type="nucleotide sequence ID" value="XM_060480410.1"/>
</dbReference>
<evidence type="ECO:0000313" key="1">
    <source>
        <dbReference type="EMBL" id="KAK0441164.1"/>
    </source>
</evidence>
<protein>
    <submittedName>
        <fullName evidence="1">Uncharacterized protein</fullName>
    </submittedName>
</protein>
<proteinExistence type="predicted"/>
<dbReference type="Proteomes" id="UP001175211">
    <property type="component" value="Unassembled WGS sequence"/>
</dbReference>
<gene>
    <name evidence="1" type="ORF">EV420DRAFT_1752571</name>
</gene>
<accession>A0AA39JEY0</accession>
<organism evidence="1 2">
    <name type="scientific">Armillaria tabescens</name>
    <name type="common">Ringless honey mushroom</name>
    <name type="synonym">Agaricus tabescens</name>
    <dbReference type="NCBI Taxonomy" id="1929756"/>
    <lineage>
        <taxon>Eukaryota</taxon>
        <taxon>Fungi</taxon>
        <taxon>Dikarya</taxon>
        <taxon>Basidiomycota</taxon>
        <taxon>Agaricomycotina</taxon>
        <taxon>Agaricomycetes</taxon>
        <taxon>Agaricomycetidae</taxon>
        <taxon>Agaricales</taxon>
        <taxon>Marasmiineae</taxon>
        <taxon>Physalacriaceae</taxon>
        <taxon>Desarmillaria</taxon>
    </lineage>
</organism>
<dbReference type="EMBL" id="JAUEPS010000072">
    <property type="protein sequence ID" value="KAK0441164.1"/>
    <property type="molecule type" value="Genomic_DNA"/>
</dbReference>
<evidence type="ECO:0000313" key="2">
    <source>
        <dbReference type="Proteomes" id="UP001175211"/>
    </source>
</evidence>
<reference evidence="1" key="1">
    <citation type="submission" date="2023-06" db="EMBL/GenBank/DDBJ databases">
        <authorList>
            <consortium name="Lawrence Berkeley National Laboratory"/>
            <person name="Ahrendt S."/>
            <person name="Sahu N."/>
            <person name="Indic B."/>
            <person name="Wong-Bajracharya J."/>
            <person name="Merenyi Z."/>
            <person name="Ke H.-M."/>
            <person name="Monk M."/>
            <person name="Kocsube S."/>
            <person name="Drula E."/>
            <person name="Lipzen A."/>
            <person name="Balint B."/>
            <person name="Henrissat B."/>
            <person name="Andreopoulos B."/>
            <person name="Martin F.M."/>
            <person name="Harder C.B."/>
            <person name="Rigling D."/>
            <person name="Ford K.L."/>
            <person name="Foster G.D."/>
            <person name="Pangilinan J."/>
            <person name="Papanicolaou A."/>
            <person name="Barry K."/>
            <person name="LaButti K."/>
            <person name="Viragh M."/>
            <person name="Koriabine M."/>
            <person name="Yan M."/>
            <person name="Riley R."/>
            <person name="Champramary S."/>
            <person name="Plett K.L."/>
            <person name="Tsai I.J."/>
            <person name="Slot J."/>
            <person name="Sipos G."/>
            <person name="Plett J."/>
            <person name="Nagy L.G."/>
            <person name="Grigoriev I.V."/>
        </authorList>
    </citation>
    <scope>NUCLEOTIDE SEQUENCE</scope>
    <source>
        <strain evidence="1">CCBAS 213</strain>
    </source>
</reference>
<keyword evidence="2" id="KW-1185">Reference proteome</keyword>
<dbReference type="GeneID" id="85363958"/>
<sequence length="497" mass="57201">MKEVNSTHTVIPFSYNAGQLYTIRSMSSMPNPLLCCTITLRVDYVIMPRLLPKGRCGPSVMANKGIEFILRKLFHGTNAPRNATHIYVDYLDDPQVHIPLFWIPRQITKLTIIYHYRRWVPFDFRYENPIDCQCNRPMVDRGVRQLCIMGSTSVIAQRLITPLREWKCLASLITTVRVSPAAIPAPLRDSLTRTSYNYRKQYVGAKFALQAMFGERLDWLSFQINKQYPASSHYYKNYIPMLEQVIPLGSVGYTDPLTKKFVVLFKAIDPTSSNELRIHSIPSILKMGGTKVIEDPEYSLAWDHEYQKFDILRKLGAWTKGRSEYSVPLGLDVDKTLCLSLGRALCQELEGDQFKKWLIEYRQIIMDVFGDSHPYIRKRLDLVTTTVDSSQYVWFAHLGHKLCVDSRSDERFYFQLDPQALRNPGRPWGEVKVPQRYTHPTPVLVSWEHISVRPSCPNDIFARDKSLRCKDENLTRETAAGAPIEHIDEICAALASS</sequence>
<dbReference type="AlphaFoldDB" id="A0AA39JEY0"/>
<name>A0AA39JEY0_ARMTA</name>